<name>A0AA92IYT4_9BACT</name>
<keyword evidence="1" id="KW-1133">Transmembrane helix</keyword>
<proteinExistence type="predicted"/>
<feature type="transmembrane region" description="Helical" evidence="1">
    <location>
        <begin position="44"/>
        <end position="69"/>
    </location>
</feature>
<evidence type="ECO:0000256" key="1">
    <source>
        <dbReference type="SAM" id="Phobius"/>
    </source>
</evidence>
<gene>
    <name evidence="2" type="ORF">FA584_06375</name>
</gene>
<keyword evidence="1" id="KW-0472">Membrane</keyword>
<protein>
    <submittedName>
        <fullName evidence="2">Uncharacterized protein</fullName>
    </submittedName>
</protein>
<dbReference type="AlphaFoldDB" id="A0AA92IYT4"/>
<reference evidence="2 3" key="1">
    <citation type="journal article" date="2017" name="Environ. Sci. Technol.">
        <title>Organohalide Respiration with Chlorinated Ethenes under Low pH Conditions.</title>
        <authorList>
            <person name="Yang Y."/>
            <person name="Capiro N.L."/>
            <person name="Marcet T.F."/>
            <person name="Yan J."/>
            <person name="Pennell K.D."/>
            <person name="Loffler F.E."/>
        </authorList>
    </citation>
    <scope>NUCLEOTIDE SEQUENCE [LARGE SCALE GENOMIC DNA]</scope>
    <source>
        <strain evidence="2 3">ACSDCE</strain>
    </source>
</reference>
<keyword evidence="1" id="KW-0812">Transmembrane</keyword>
<accession>A0AA92IYT4</accession>
<dbReference type="RefSeq" id="WP_191342059.1">
    <property type="nucleotide sequence ID" value="NZ_CP039734.2"/>
</dbReference>
<feature type="transmembrane region" description="Helical" evidence="1">
    <location>
        <begin position="76"/>
        <end position="106"/>
    </location>
</feature>
<evidence type="ECO:0000313" key="2">
    <source>
        <dbReference type="EMBL" id="QIR75854.1"/>
    </source>
</evidence>
<organism evidence="2 3">
    <name type="scientific">Sulfurospirillum diekertiae</name>
    <dbReference type="NCBI Taxonomy" id="1854492"/>
    <lineage>
        <taxon>Bacteria</taxon>
        <taxon>Pseudomonadati</taxon>
        <taxon>Campylobacterota</taxon>
        <taxon>Epsilonproteobacteria</taxon>
        <taxon>Campylobacterales</taxon>
        <taxon>Sulfurospirillaceae</taxon>
        <taxon>Sulfurospirillum</taxon>
    </lineage>
</organism>
<dbReference type="EMBL" id="CP039734">
    <property type="protein sequence ID" value="QIR75854.1"/>
    <property type="molecule type" value="Genomic_DNA"/>
</dbReference>
<sequence>MLYYENFQINRLLFHFNSDIVPDILENTISFYKEWTPKLFDNSLIDLICTVIFNLFLIVIKIIGLVIAIPIVVCSIIYMIFIGGFIALINSIIAVIIIALMLYPIIFANKNIMNIVDKDELKYGQFLKNYIEISKIILFFIFVAI</sequence>
<evidence type="ECO:0000313" key="3">
    <source>
        <dbReference type="Proteomes" id="UP000502831"/>
    </source>
</evidence>
<dbReference type="Proteomes" id="UP000502831">
    <property type="component" value="Chromosome"/>
</dbReference>